<gene>
    <name evidence="7" type="ORF">Q7C36_004389</name>
</gene>
<keyword evidence="3" id="KW-0399">Innate immunity</keyword>
<organism evidence="7 8">
    <name type="scientific">Tachysurus vachellii</name>
    <name type="common">Darkbarbel catfish</name>
    <name type="synonym">Pelteobagrus vachellii</name>
    <dbReference type="NCBI Taxonomy" id="175792"/>
    <lineage>
        <taxon>Eukaryota</taxon>
        <taxon>Metazoa</taxon>
        <taxon>Chordata</taxon>
        <taxon>Craniata</taxon>
        <taxon>Vertebrata</taxon>
        <taxon>Euteleostomi</taxon>
        <taxon>Actinopterygii</taxon>
        <taxon>Neopterygii</taxon>
        <taxon>Teleostei</taxon>
        <taxon>Ostariophysi</taxon>
        <taxon>Siluriformes</taxon>
        <taxon>Bagridae</taxon>
        <taxon>Tachysurus</taxon>
    </lineage>
</organism>
<dbReference type="PANTHER" id="PTHR46985:SF2">
    <property type="entry name" value="APOPTOSIS-ASSOCIATED SPECK-LIKE PROTEIN CONTAINING A CARD"/>
    <property type="match status" value="1"/>
</dbReference>
<dbReference type="PROSITE" id="PS50209">
    <property type="entry name" value="CARD"/>
    <property type="match status" value="1"/>
</dbReference>
<dbReference type="GO" id="GO:0045087">
    <property type="term" value="P:innate immune response"/>
    <property type="evidence" value="ECO:0007669"/>
    <property type="project" value="UniProtKB-KW"/>
</dbReference>
<name>A0AA88T600_TACVA</name>
<dbReference type="InterPro" id="IPR051249">
    <property type="entry name" value="NLRP_Inflammasome"/>
</dbReference>
<keyword evidence="2" id="KW-0963">Cytoplasm</keyword>
<comment type="caution">
    <text evidence="7">The sequence shown here is derived from an EMBL/GenBank/DDBJ whole genome shotgun (WGS) entry which is preliminary data.</text>
</comment>
<protein>
    <recommendedName>
        <fullName evidence="6">CARD domain-containing protein</fullName>
    </recommendedName>
</protein>
<dbReference type="InterPro" id="IPR011029">
    <property type="entry name" value="DEATH-like_dom_sf"/>
</dbReference>
<evidence type="ECO:0000313" key="8">
    <source>
        <dbReference type="Proteomes" id="UP001187315"/>
    </source>
</evidence>
<dbReference type="Proteomes" id="UP001187315">
    <property type="component" value="Unassembled WGS sequence"/>
</dbReference>
<keyword evidence="4" id="KW-0391">Immunity</keyword>
<dbReference type="GO" id="GO:0042981">
    <property type="term" value="P:regulation of apoptotic process"/>
    <property type="evidence" value="ECO:0007669"/>
    <property type="project" value="InterPro"/>
</dbReference>
<dbReference type="EMBL" id="JAVHJS010000004">
    <property type="protein sequence ID" value="KAK2860223.1"/>
    <property type="molecule type" value="Genomic_DNA"/>
</dbReference>
<evidence type="ECO:0000256" key="4">
    <source>
        <dbReference type="ARBA" id="ARBA00022859"/>
    </source>
</evidence>
<evidence type="ECO:0000256" key="5">
    <source>
        <dbReference type="ARBA" id="ARBA00023198"/>
    </source>
</evidence>
<dbReference type="SUPFAM" id="SSF47986">
    <property type="entry name" value="DEATH domain"/>
    <property type="match status" value="1"/>
</dbReference>
<reference evidence="7" key="1">
    <citation type="submission" date="2023-08" db="EMBL/GenBank/DDBJ databases">
        <title>Pelteobagrus vachellii genome.</title>
        <authorList>
            <person name="Liu H."/>
        </authorList>
    </citation>
    <scope>NUCLEOTIDE SEQUENCE</scope>
    <source>
        <strain evidence="7">PRFRI_2022a</strain>
        <tissue evidence="7">Muscle</tissue>
    </source>
</reference>
<feature type="domain" description="CARD" evidence="6">
    <location>
        <begin position="10"/>
        <end position="98"/>
    </location>
</feature>
<evidence type="ECO:0000256" key="2">
    <source>
        <dbReference type="ARBA" id="ARBA00022490"/>
    </source>
</evidence>
<evidence type="ECO:0000259" key="6">
    <source>
        <dbReference type="PROSITE" id="PS50209"/>
    </source>
</evidence>
<evidence type="ECO:0000256" key="3">
    <source>
        <dbReference type="ARBA" id="ARBA00022588"/>
    </source>
</evidence>
<sequence>MDGEAHQDSEVKRGVQFLKKNRNELIDRIVAVKPIADELFLIIGSHKYEKILQAPTEYDQKRLLYDITEKGGTKSQYAFYKALIKHEKYLVEDLEEKLSK</sequence>
<dbReference type="AlphaFoldDB" id="A0AA88T600"/>
<keyword evidence="8" id="KW-1185">Reference proteome</keyword>
<dbReference type="PANTHER" id="PTHR46985">
    <property type="entry name" value="NACHT, LRR AND PYD DOMAINS-CONTAINING PROTEIN 1"/>
    <property type="match status" value="1"/>
</dbReference>
<proteinExistence type="predicted"/>
<dbReference type="GO" id="GO:0006954">
    <property type="term" value="P:inflammatory response"/>
    <property type="evidence" value="ECO:0007669"/>
    <property type="project" value="UniProtKB-KW"/>
</dbReference>
<dbReference type="GO" id="GO:0005829">
    <property type="term" value="C:cytosol"/>
    <property type="evidence" value="ECO:0007669"/>
    <property type="project" value="UniProtKB-SubCell"/>
</dbReference>
<dbReference type="Pfam" id="PF00619">
    <property type="entry name" value="CARD"/>
    <property type="match status" value="1"/>
</dbReference>
<keyword evidence="5" id="KW-0395">Inflammatory response</keyword>
<dbReference type="InterPro" id="IPR001315">
    <property type="entry name" value="CARD"/>
</dbReference>
<comment type="subcellular location">
    <subcellularLocation>
        <location evidence="1">Cytoplasm</location>
        <location evidence="1">Cytosol</location>
    </subcellularLocation>
</comment>
<evidence type="ECO:0000313" key="7">
    <source>
        <dbReference type="EMBL" id="KAK2860223.1"/>
    </source>
</evidence>
<accession>A0AA88T600</accession>
<evidence type="ECO:0000256" key="1">
    <source>
        <dbReference type="ARBA" id="ARBA00004514"/>
    </source>
</evidence>
<dbReference type="Gene3D" id="1.10.533.10">
    <property type="entry name" value="Death Domain, Fas"/>
    <property type="match status" value="1"/>
</dbReference>